<evidence type="ECO:0000256" key="2">
    <source>
        <dbReference type="HAMAP-Rule" id="MF_00163"/>
    </source>
</evidence>
<evidence type="ECO:0000313" key="3">
    <source>
        <dbReference type="EMBL" id="MDP9839458.1"/>
    </source>
</evidence>
<keyword evidence="3" id="KW-0378">Hydrolase</keyword>
<reference evidence="3 4" key="1">
    <citation type="submission" date="2023-07" db="EMBL/GenBank/DDBJ databases">
        <title>Sorghum-associated microbial communities from plants grown in Nebraska, USA.</title>
        <authorList>
            <person name="Schachtman D."/>
        </authorList>
    </citation>
    <scope>NUCLEOTIDE SEQUENCE [LARGE SCALE GENOMIC DNA]</scope>
    <source>
        <strain evidence="3 4">DS1307</strain>
    </source>
</reference>
<evidence type="ECO:0000313" key="4">
    <source>
        <dbReference type="Proteomes" id="UP001241472"/>
    </source>
</evidence>
<protein>
    <recommendedName>
        <fullName evidence="2">Peptide deformylase-like</fullName>
    </recommendedName>
    <alternativeName>
        <fullName evidence="2">Polypeptide deformylase-like</fullName>
    </alternativeName>
</protein>
<name>A0ABT9PYA0_9HYPH</name>
<comment type="caution">
    <text evidence="2">Lacks conserved residue(s) required for the propagation of feature annotation.</text>
</comment>
<organism evidence="3 4">
    <name type="scientific">Neorhizobium huautlense</name>
    <dbReference type="NCBI Taxonomy" id="67774"/>
    <lineage>
        <taxon>Bacteria</taxon>
        <taxon>Pseudomonadati</taxon>
        <taxon>Pseudomonadota</taxon>
        <taxon>Alphaproteobacteria</taxon>
        <taxon>Hyphomicrobiales</taxon>
        <taxon>Rhizobiaceae</taxon>
        <taxon>Rhizobium/Agrobacterium group</taxon>
        <taxon>Neorhizobium</taxon>
    </lineage>
</organism>
<dbReference type="EMBL" id="JAUSRF010000016">
    <property type="protein sequence ID" value="MDP9839458.1"/>
    <property type="molecule type" value="Genomic_DNA"/>
</dbReference>
<dbReference type="PANTHER" id="PTHR10458">
    <property type="entry name" value="PEPTIDE DEFORMYLASE"/>
    <property type="match status" value="1"/>
</dbReference>
<evidence type="ECO:0000256" key="1">
    <source>
        <dbReference type="ARBA" id="ARBA00010759"/>
    </source>
</evidence>
<dbReference type="PIRSF" id="PIRSF004749">
    <property type="entry name" value="Pep_def"/>
    <property type="match status" value="1"/>
</dbReference>
<dbReference type="GO" id="GO:0042586">
    <property type="term" value="F:peptide deformylase activity"/>
    <property type="evidence" value="ECO:0007669"/>
    <property type="project" value="UniProtKB-EC"/>
</dbReference>
<dbReference type="PANTHER" id="PTHR10458:SF22">
    <property type="entry name" value="PEPTIDE DEFORMYLASE"/>
    <property type="match status" value="1"/>
</dbReference>
<comment type="caution">
    <text evidence="3">The sequence shown here is derived from an EMBL/GenBank/DDBJ whole genome shotgun (WGS) entry which is preliminary data.</text>
</comment>
<dbReference type="SUPFAM" id="SSF56420">
    <property type="entry name" value="Peptide deformylase"/>
    <property type="match status" value="1"/>
</dbReference>
<accession>A0ABT9PYA0</accession>
<dbReference type="PRINTS" id="PR01576">
    <property type="entry name" value="PDEFORMYLASE"/>
</dbReference>
<dbReference type="NCBIfam" id="NF009484">
    <property type="entry name" value="PRK12846.1-5"/>
    <property type="match status" value="1"/>
</dbReference>
<sequence length="165" mass="18888">MTRLKILTYPDPLLNQPCRPVTTFDDDLRTLADDLLETMRAAPGVGITAAHVGTLLRLAVIELSPEDGVRIYANPEVLVSSEETMRHMEGSVSMPGFTDEVERPQQIRFRYQDLDGVPHEEDAEGFLSICIQHEIDQLDGIFWLKRLSRLKRERLVRKWEKSARS</sequence>
<feature type="active site" evidence="2">
    <location>
        <position position="134"/>
    </location>
</feature>
<dbReference type="NCBIfam" id="TIGR00079">
    <property type="entry name" value="pept_deformyl"/>
    <property type="match status" value="1"/>
</dbReference>
<proteinExistence type="inferred from homology"/>
<dbReference type="InterPro" id="IPR036821">
    <property type="entry name" value="Peptide_deformylase_sf"/>
</dbReference>
<comment type="similarity">
    <text evidence="1 2">Belongs to the polypeptide deformylase family.</text>
</comment>
<dbReference type="HAMAP" id="MF_00163">
    <property type="entry name" value="Pep_deformylase"/>
    <property type="match status" value="1"/>
</dbReference>
<dbReference type="InterPro" id="IPR023635">
    <property type="entry name" value="Peptide_deformylase"/>
</dbReference>
<dbReference type="NCBIfam" id="NF001159">
    <property type="entry name" value="PRK00150.1-3"/>
    <property type="match status" value="1"/>
</dbReference>
<dbReference type="Pfam" id="PF01327">
    <property type="entry name" value="Pep_deformylase"/>
    <property type="match status" value="1"/>
</dbReference>
<dbReference type="CDD" id="cd00487">
    <property type="entry name" value="Pep_deformylase"/>
    <property type="match status" value="1"/>
</dbReference>
<dbReference type="RefSeq" id="WP_306838056.1">
    <property type="nucleotide sequence ID" value="NZ_JAUSRF010000016.1"/>
</dbReference>
<keyword evidence="4" id="KW-1185">Reference proteome</keyword>
<dbReference type="Proteomes" id="UP001241472">
    <property type="component" value="Unassembled WGS sequence"/>
</dbReference>
<gene>
    <name evidence="3" type="ORF">J2T09_004234</name>
</gene>
<dbReference type="Gene3D" id="3.90.45.10">
    <property type="entry name" value="Peptide deformylase"/>
    <property type="match status" value="1"/>
</dbReference>